<dbReference type="InterPro" id="IPR013321">
    <property type="entry name" value="Arc_rbn_hlx_hlx"/>
</dbReference>
<protein>
    <submittedName>
        <fullName evidence="2">DNA-binding protein</fullName>
    </submittedName>
</protein>
<evidence type="ECO:0000313" key="2">
    <source>
        <dbReference type="EMBL" id="MCS3711802.1"/>
    </source>
</evidence>
<feature type="domain" description="Ribbon-helix-helix protein CopG" evidence="1">
    <location>
        <begin position="12"/>
        <end position="49"/>
    </location>
</feature>
<gene>
    <name evidence="2" type="ORF">GGP61_003437</name>
</gene>
<dbReference type="Proteomes" id="UP001155057">
    <property type="component" value="Unassembled WGS sequence"/>
</dbReference>
<dbReference type="GO" id="GO:0003677">
    <property type="term" value="F:DNA binding"/>
    <property type="evidence" value="ECO:0007669"/>
    <property type="project" value="UniProtKB-KW"/>
</dbReference>
<evidence type="ECO:0000259" key="1">
    <source>
        <dbReference type="Pfam" id="PF01402"/>
    </source>
</evidence>
<dbReference type="RefSeq" id="WP_251942219.1">
    <property type="nucleotide sequence ID" value="NZ_CALTRV010000024.1"/>
</dbReference>
<comment type="caution">
    <text evidence="2">The sequence shown here is derived from an EMBL/GenBank/DDBJ whole genome shotgun (WGS) entry which is preliminary data.</text>
</comment>
<dbReference type="InterPro" id="IPR010985">
    <property type="entry name" value="Ribbon_hlx_hlx"/>
</dbReference>
<dbReference type="GO" id="GO:0006355">
    <property type="term" value="P:regulation of DNA-templated transcription"/>
    <property type="evidence" value="ECO:0007669"/>
    <property type="project" value="InterPro"/>
</dbReference>
<dbReference type="AlphaFoldDB" id="A0A9X2QEQ1"/>
<organism evidence="2 3">
    <name type="scientific">Salinibacter ruber</name>
    <dbReference type="NCBI Taxonomy" id="146919"/>
    <lineage>
        <taxon>Bacteria</taxon>
        <taxon>Pseudomonadati</taxon>
        <taxon>Rhodothermota</taxon>
        <taxon>Rhodothermia</taxon>
        <taxon>Rhodothermales</taxon>
        <taxon>Salinibacteraceae</taxon>
        <taxon>Salinibacter</taxon>
    </lineage>
</organism>
<dbReference type="SUPFAM" id="SSF47598">
    <property type="entry name" value="Ribbon-helix-helix"/>
    <property type="match status" value="1"/>
</dbReference>
<evidence type="ECO:0000313" key="3">
    <source>
        <dbReference type="Proteomes" id="UP001155057"/>
    </source>
</evidence>
<name>A0A9X2QEQ1_9BACT</name>
<dbReference type="Gene3D" id="1.10.1220.10">
    <property type="entry name" value="Met repressor-like"/>
    <property type="match status" value="1"/>
</dbReference>
<proteinExistence type="predicted"/>
<dbReference type="EMBL" id="JANUAE010000018">
    <property type="protein sequence ID" value="MCS3711802.1"/>
    <property type="molecule type" value="Genomic_DNA"/>
</dbReference>
<accession>A0A9X2QEQ1</accession>
<sequence length="50" mass="5947">MEAVETEEDTTRLNVRVPTPLYERFKDKVESEGRTMTWVVLQAIRDYLTE</sequence>
<dbReference type="InterPro" id="IPR002145">
    <property type="entry name" value="CopG"/>
</dbReference>
<keyword evidence="2" id="KW-0238">DNA-binding</keyword>
<reference evidence="2" key="1">
    <citation type="submission" date="2022-08" db="EMBL/GenBank/DDBJ databases">
        <title>Genomic Encyclopedia of Type Strains, Phase V (KMG-V): Genome sequencing to study the core and pangenomes of soil and plant-associated prokaryotes.</title>
        <authorList>
            <person name="Whitman W."/>
        </authorList>
    </citation>
    <scope>NUCLEOTIDE SEQUENCE</scope>
    <source>
        <strain evidence="2">SP3049</strain>
    </source>
</reference>
<dbReference type="Pfam" id="PF01402">
    <property type="entry name" value="RHH_1"/>
    <property type="match status" value="1"/>
</dbReference>